<name>X0VMP8_9ZZZZ</name>
<comment type="caution">
    <text evidence="1">The sequence shown here is derived from an EMBL/GenBank/DDBJ whole genome shotgun (WGS) entry which is preliminary data.</text>
</comment>
<reference evidence="1" key="1">
    <citation type="journal article" date="2014" name="Front. Microbiol.">
        <title>High frequency of phylogenetically diverse reductive dehalogenase-homologous genes in deep subseafloor sedimentary metagenomes.</title>
        <authorList>
            <person name="Kawai M."/>
            <person name="Futagami T."/>
            <person name="Toyoda A."/>
            <person name="Takaki Y."/>
            <person name="Nishi S."/>
            <person name="Hori S."/>
            <person name="Arai W."/>
            <person name="Tsubouchi T."/>
            <person name="Morono Y."/>
            <person name="Uchiyama I."/>
            <person name="Ito T."/>
            <person name="Fujiyama A."/>
            <person name="Inagaki F."/>
            <person name="Takami H."/>
        </authorList>
    </citation>
    <scope>NUCLEOTIDE SEQUENCE</scope>
    <source>
        <strain evidence="1">Expedition CK06-06</strain>
    </source>
</reference>
<organism evidence="1">
    <name type="scientific">marine sediment metagenome</name>
    <dbReference type="NCBI Taxonomy" id="412755"/>
    <lineage>
        <taxon>unclassified sequences</taxon>
        <taxon>metagenomes</taxon>
        <taxon>ecological metagenomes</taxon>
    </lineage>
</organism>
<proteinExistence type="predicted"/>
<protein>
    <submittedName>
        <fullName evidence="1">Uncharacterized protein</fullName>
    </submittedName>
</protein>
<accession>X0VMP8</accession>
<dbReference type="AlphaFoldDB" id="X0VMP8"/>
<evidence type="ECO:0000313" key="1">
    <source>
        <dbReference type="EMBL" id="GAG19654.1"/>
    </source>
</evidence>
<gene>
    <name evidence="1" type="ORF">S01H1_60313</name>
</gene>
<feature type="non-terminal residue" evidence="1">
    <location>
        <position position="1"/>
    </location>
</feature>
<dbReference type="EMBL" id="BARS01039503">
    <property type="protein sequence ID" value="GAG19654.1"/>
    <property type="molecule type" value="Genomic_DNA"/>
</dbReference>
<sequence>SSYLNFKKIKSYNECIKMAEKLLNIINGLSKILFKIENYIQSNSINLIDKNNRLIEGYTWINCSLTIRNNNSLMTNDKNIELSTNLNKYTEKILSDDDFYRAFIFLHYDKDNWRDLYCIYEVIRDVVGNGNGKSGEKIIKNWLPDKDKSMINIFTQTANSIKAVKEQARHGKVFNAPKIKMNLFDAKNFIYKILLIWLENYS</sequence>